<dbReference type="GO" id="GO:0050660">
    <property type="term" value="F:flavin adenine dinucleotide binding"/>
    <property type="evidence" value="ECO:0007669"/>
    <property type="project" value="InterPro"/>
</dbReference>
<evidence type="ECO:0000259" key="6">
    <source>
        <dbReference type="PROSITE" id="PS00624"/>
    </source>
</evidence>
<dbReference type="SUPFAM" id="SSF51905">
    <property type="entry name" value="FAD/NAD(P)-binding domain"/>
    <property type="match status" value="1"/>
</dbReference>
<comment type="cofactor">
    <cofactor evidence="3">
        <name>FAD</name>
        <dbReference type="ChEBI" id="CHEBI:57692"/>
    </cofactor>
</comment>
<dbReference type="Gene3D" id="3.30.560.10">
    <property type="entry name" value="Glucose Oxidase, domain 3"/>
    <property type="match status" value="1"/>
</dbReference>
<dbReference type="Proteomes" id="UP000515158">
    <property type="component" value="Unplaced"/>
</dbReference>
<keyword evidence="3 4" id="KW-0274">FAD</keyword>
<name>A0A6P9A988_THRPL</name>
<dbReference type="FunCoup" id="A0A6P9A988">
    <property type="interactions" value="23"/>
</dbReference>
<dbReference type="PANTHER" id="PTHR11552:SF216">
    <property type="entry name" value="GLUCOSE-METHANOL-CHOLINE OXIDOREDUCTASE N-TERMINAL DOMAIN-CONTAINING PROTEIN"/>
    <property type="match status" value="1"/>
</dbReference>
<comment type="similarity">
    <text evidence="1 4">Belongs to the GMC oxidoreductase family.</text>
</comment>
<accession>A0A6P9A988</accession>
<feature type="binding site" evidence="3">
    <location>
        <position position="130"/>
    </location>
    <ligand>
        <name>FAD</name>
        <dbReference type="ChEBI" id="CHEBI:57692"/>
    </ligand>
</feature>
<dbReference type="InParanoid" id="A0A6P9A988"/>
<dbReference type="Gene3D" id="3.50.50.60">
    <property type="entry name" value="FAD/NAD(P)-binding domain"/>
    <property type="match status" value="1"/>
</dbReference>
<dbReference type="InterPro" id="IPR036188">
    <property type="entry name" value="FAD/NAD-bd_sf"/>
</dbReference>
<evidence type="ECO:0000313" key="7">
    <source>
        <dbReference type="Proteomes" id="UP000515158"/>
    </source>
</evidence>
<feature type="active site" description="Proton acceptor" evidence="2">
    <location>
        <position position="591"/>
    </location>
</feature>
<dbReference type="PROSITE" id="PS00623">
    <property type="entry name" value="GMC_OXRED_1"/>
    <property type="match status" value="1"/>
</dbReference>
<gene>
    <name evidence="8" type="primary">LOC117653201</name>
</gene>
<dbReference type="GO" id="GO:0016614">
    <property type="term" value="F:oxidoreductase activity, acting on CH-OH group of donors"/>
    <property type="evidence" value="ECO:0007669"/>
    <property type="project" value="InterPro"/>
</dbReference>
<dbReference type="Pfam" id="PF00732">
    <property type="entry name" value="GMC_oxred_N"/>
    <property type="match status" value="1"/>
</dbReference>
<dbReference type="RefSeq" id="XP_034254592.1">
    <property type="nucleotide sequence ID" value="XM_034398701.1"/>
</dbReference>
<evidence type="ECO:0000256" key="1">
    <source>
        <dbReference type="ARBA" id="ARBA00010790"/>
    </source>
</evidence>
<feature type="active site" description="Proton donor" evidence="2">
    <location>
        <position position="547"/>
    </location>
</feature>
<dbReference type="Pfam" id="PF05199">
    <property type="entry name" value="GMC_oxred_C"/>
    <property type="match status" value="1"/>
</dbReference>
<dbReference type="SUPFAM" id="SSF54373">
    <property type="entry name" value="FAD-linked reductases, C-terminal domain"/>
    <property type="match status" value="1"/>
</dbReference>
<dbReference type="InterPro" id="IPR012132">
    <property type="entry name" value="GMC_OxRdtase"/>
</dbReference>
<dbReference type="KEGG" id="tpal:117653201"/>
<dbReference type="GeneID" id="117653201"/>
<feature type="binding site" evidence="3">
    <location>
        <position position="134"/>
    </location>
    <ligand>
        <name>FAD</name>
        <dbReference type="ChEBI" id="CHEBI:57692"/>
    </ligand>
</feature>
<dbReference type="InterPro" id="IPR007867">
    <property type="entry name" value="GMC_OxRtase_C"/>
</dbReference>
<feature type="domain" description="Glucose-methanol-choline oxidoreductase N-terminal" evidence="6">
    <location>
        <begin position="304"/>
        <end position="318"/>
    </location>
</feature>
<dbReference type="PROSITE" id="PS00624">
    <property type="entry name" value="GMC_OXRED_2"/>
    <property type="match status" value="1"/>
</dbReference>
<dbReference type="PIRSF" id="PIRSF000137">
    <property type="entry name" value="Alcohol_oxidase"/>
    <property type="match status" value="1"/>
</dbReference>
<evidence type="ECO:0000256" key="4">
    <source>
        <dbReference type="RuleBase" id="RU003968"/>
    </source>
</evidence>
<proteinExistence type="inferred from homology"/>
<dbReference type="InterPro" id="IPR000172">
    <property type="entry name" value="GMC_OxRdtase_N"/>
</dbReference>
<reference evidence="8" key="1">
    <citation type="submission" date="2025-08" db="UniProtKB">
        <authorList>
            <consortium name="RefSeq"/>
        </authorList>
    </citation>
    <scope>IDENTIFICATION</scope>
    <source>
        <tissue evidence="8">Total insect</tissue>
    </source>
</reference>
<evidence type="ECO:0000313" key="8">
    <source>
        <dbReference type="RefSeq" id="XP_034254592.1"/>
    </source>
</evidence>
<evidence type="ECO:0000256" key="3">
    <source>
        <dbReference type="PIRSR" id="PIRSR000137-2"/>
    </source>
</evidence>
<evidence type="ECO:0000256" key="2">
    <source>
        <dbReference type="PIRSR" id="PIRSR000137-1"/>
    </source>
</evidence>
<protein>
    <submittedName>
        <fullName evidence="8">Glucose dehydrogenase [FAD, quinone]-like</fullName>
    </submittedName>
</protein>
<dbReference type="PANTHER" id="PTHR11552">
    <property type="entry name" value="GLUCOSE-METHANOL-CHOLINE GMC OXIDOREDUCTASE"/>
    <property type="match status" value="1"/>
</dbReference>
<keyword evidence="7" id="KW-1185">Reference proteome</keyword>
<feature type="domain" description="Glucose-methanol-choline oxidoreductase N-terminal" evidence="5">
    <location>
        <begin position="128"/>
        <end position="151"/>
    </location>
</feature>
<feature type="binding site" evidence="3">
    <location>
        <position position="267"/>
    </location>
    <ligand>
        <name>FAD</name>
        <dbReference type="ChEBI" id="CHEBI:57692"/>
    </ligand>
</feature>
<feature type="binding site" evidence="3">
    <location>
        <begin position="138"/>
        <end position="141"/>
    </location>
    <ligand>
        <name>FAD</name>
        <dbReference type="ChEBI" id="CHEBI:57692"/>
    </ligand>
</feature>
<evidence type="ECO:0000259" key="5">
    <source>
        <dbReference type="PROSITE" id="PS00623"/>
    </source>
</evidence>
<keyword evidence="4" id="KW-0285">Flavoprotein</keyword>
<dbReference type="AlphaFoldDB" id="A0A6P9A988"/>
<sequence length="625" mass="68365">MKLPLSTRPAAPRLSLAEMAERLSRNNPLTSLRDARVRDVPDAALLKEYDFVVVGGGTAGCVLANRLSENPSWSVLLLEAGGDEAIFTDIPLLASYVANTNYNWGYHAQPSPDYCRAMKGQACNWPRGKVLGGTSVLNFMVYGRGSPHDFDEWESLGNPGWGYRDVLPYFKRSEDVQVDSLRDSPYHGHGGPLTVTESPWQSPMAPAFLEAASEMGYPVLDHNGPHMTGFSFTLATLRNGSRCSAAKAFLRPVQHRPNLHVVKRARVTRVLVDRATANTVGVEFVRNHQWRVAKARQEVVLSAGTLNSPQILMLSGLGPADHLRALGIPVVRDLPGVGENLQDHVSCFGCVTFLLNDTVSVVESRESRRLGSVVNYWVTQDGPLTSPGGAEGIAFVNTPRNREPDRPDMELSFGPGALSGDSSGSLRGLLGIDAAFFKKMFGEVEGRDAFTVNPVLLRPKSRGRVRLRSANPFHWPLLFANYYADEEDLRVMVEGLKMGVALGETKGYARWGARLHSRPAPGCEQHAFRSDEYWACAARTISTNLHHQSGTCRMGPASDPGAVVDPQLRVHGVRGLRVVDASIMPTIISGHPTGAVYMIAEKAADMIKRAWATDGQLVRRWAANR</sequence>
<organism evidence="8">
    <name type="scientific">Thrips palmi</name>
    <name type="common">Melon thrips</name>
    <dbReference type="NCBI Taxonomy" id="161013"/>
    <lineage>
        <taxon>Eukaryota</taxon>
        <taxon>Metazoa</taxon>
        <taxon>Ecdysozoa</taxon>
        <taxon>Arthropoda</taxon>
        <taxon>Hexapoda</taxon>
        <taxon>Insecta</taxon>
        <taxon>Pterygota</taxon>
        <taxon>Neoptera</taxon>
        <taxon>Paraneoptera</taxon>
        <taxon>Thysanoptera</taxon>
        <taxon>Terebrantia</taxon>
        <taxon>Thripoidea</taxon>
        <taxon>Thripidae</taxon>
        <taxon>Thrips</taxon>
    </lineage>
</organism>
<dbReference type="OrthoDB" id="269227at2759"/>